<name>A0ABN7WTZ7_GIGMA</name>
<organism evidence="2 3">
    <name type="scientific">Gigaspora margarita</name>
    <dbReference type="NCBI Taxonomy" id="4874"/>
    <lineage>
        <taxon>Eukaryota</taxon>
        <taxon>Fungi</taxon>
        <taxon>Fungi incertae sedis</taxon>
        <taxon>Mucoromycota</taxon>
        <taxon>Glomeromycotina</taxon>
        <taxon>Glomeromycetes</taxon>
        <taxon>Diversisporales</taxon>
        <taxon>Gigasporaceae</taxon>
        <taxon>Gigaspora</taxon>
    </lineage>
</organism>
<comment type="caution">
    <text evidence="2">The sequence shown here is derived from an EMBL/GenBank/DDBJ whole genome shotgun (WGS) entry which is preliminary data.</text>
</comment>
<dbReference type="Proteomes" id="UP000789901">
    <property type="component" value="Unassembled WGS sequence"/>
</dbReference>
<feature type="compositionally biased region" description="Polar residues" evidence="1">
    <location>
        <begin position="58"/>
        <end position="70"/>
    </location>
</feature>
<evidence type="ECO:0000256" key="1">
    <source>
        <dbReference type="SAM" id="MobiDB-lite"/>
    </source>
</evidence>
<keyword evidence="3" id="KW-1185">Reference proteome</keyword>
<reference evidence="2 3" key="1">
    <citation type="submission" date="2021-06" db="EMBL/GenBank/DDBJ databases">
        <authorList>
            <person name="Kallberg Y."/>
            <person name="Tangrot J."/>
            <person name="Rosling A."/>
        </authorList>
    </citation>
    <scope>NUCLEOTIDE SEQUENCE [LARGE SCALE GENOMIC DNA]</scope>
    <source>
        <strain evidence="2 3">120-4 pot B 10/14</strain>
    </source>
</reference>
<proteinExistence type="predicted"/>
<sequence>MQEATIQETNPNTSEDTGMIIEEQNSRYGQTPKITRMMSELHMEVNNTQIQTDSILLDQGTDTSGGSHTQIEQDRDQTVNTMGKVQAQGTTPEQKARTIELSNITQIDKIEAEDTQAQVTIRSWDTEDSKQNTQPKSYSEAVRRP</sequence>
<accession>A0ABN7WTZ7</accession>
<feature type="region of interest" description="Disordered" evidence="1">
    <location>
        <begin position="121"/>
        <end position="145"/>
    </location>
</feature>
<evidence type="ECO:0000313" key="3">
    <source>
        <dbReference type="Proteomes" id="UP000789901"/>
    </source>
</evidence>
<protein>
    <submittedName>
        <fullName evidence="2">2184_t:CDS:1</fullName>
    </submittedName>
</protein>
<dbReference type="EMBL" id="CAJVQB010063744">
    <property type="protein sequence ID" value="CAG8840795.1"/>
    <property type="molecule type" value="Genomic_DNA"/>
</dbReference>
<feature type="non-terminal residue" evidence="2">
    <location>
        <position position="145"/>
    </location>
</feature>
<feature type="region of interest" description="Disordered" evidence="1">
    <location>
        <begin position="58"/>
        <end position="78"/>
    </location>
</feature>
<evidence type="ECO:0000313" key="2">
    <source>
        <dbReference type="EMBL" id="CAG8840795.1"/>
    </source>
</evidence>
<gene>
    <name evidence="2" type="ORF">GMARGA_LOCUS35081</name>
</gene>